<feature type="region of interest" description="Disordered" evidence="1">
    <location>
        <begin position="286"/>
        <end position="305"/>
    </location>
</feature>
<feature type="region of interest" description="Disordered" evidence="1">
    <location>
        <begin position="176"/>
        <end position="208"/>
    </location>
</feature>
<reference evidence="3" key="1">
    <citation type="submission" date="2016-07" db="EMBL/GenBank/DDBJ databases">
        <title>De novo transcriptome assembly of four accessions of the metal hyperaccumulator plant Noccaea caerulescens.</title>
        <authorList>
            <person name="Blande D."/>
            <person name="Halimaa P."/>
            <person name="Tervahauta A.I."/>
            <person name="Aarts M.G."/>
            <person name="Karenlampi S.O."/>
        </authorList>
    </citation>
    <scope>NUCLEOTIDE SEQUENCE</scope>
</reference>
<feature type="compositionally biased region" description="Basic and acidic residues" evidence="1">
    <location>
        <begin position="127"/>
        <end position="139"/>
    </location>
</feature>
<feature type="domain" description="DUF4378" evidence="2">
    <location>
        <begin position="558"/>
        <end position="702"/>
    </location>
</feature>
<feature type="region of interest" description="Disordered" evidence="1">
    <location>
        <begin position="250"/>
        <end position="274"/>
    </location>
</feature>
<name>A0A1J3E1A7_NOCCA</name>
<dbReference type="InterPro" id="IPR025486">
    <property type="entry name" value="DUF4378"/>
</dbReference>
<feature type="compositionally biased region" description="Basic and acidic residues" evidence="1">
    <location>
        <begin position="194"/>
        <end position="205"/>
    </location>
</feature>
<protein>
    <submittedName>
        <fullName evidence="3">Protein TRM32</fullName>
    </submittedName>
</protein>
<dbReference type="PANTHER" id="PTHR47212:SF7">
    <property type="entry name" value="PHOSPHATIDYLINOSITOL N-ACETYGLUCOSAMINLYTRANSFERASE SUBUNIT P-LIKE PROTEIN"/>
    <property type="match status" value="1"/>
</dbReference>
<proteinExistence type="predicted"/>
<gene>
    <name evidence="3" type="ORF">GA_TR15131_c0_g1_i1_g.46517</name>
</gene>
<feature type="region of interest" description="Disordered" evidence="1">
    <location>
        <begin position="448"/>
        <end position="481"/>
    </location>
</feature>
<feature type="compositionally biased region" description="Basic and acidic residues" evidence="1">
    <location>
        <begin position="448"/>
        <end position="471"/>
    </location>
</feature>
<dbReference type="AlphaFoldDB" id="A0A1J3E1A7"/>
<organism evidence="3">
    <name type="scientific">Noccaea caerulescens</name>
    <name type="common">Alpine penny-cress</name>
    <name type="synonym">Thlaspi caerulescens</name>
    <dbReference type="NCBI Taxonomy" id="107243"/>
    <lineage>
        <taxon>Eukaryota</taxon>
        <taxon>Viridiplantae</taxon>
        <taxon>Streptophyta</taxon>
        <taxon>Embryophyta</taxon>
        <taxon>Tracheophyta</taxon>
        <taxon>Spermatophyta</taxon>
        <taxon>Magnoliopsida</taxon>
        <taxon>eudicotyledons</taxon>
        <taxon>Gunneridae</taxon>
        <taxon>Pentapetalae</taxon>
        <taxon>rosids</taxon>
        <taxon>malvids</taxon>
        <taxon>Brassicales</taxon>
        <taxon>Brassicaceae</taxon>
        <taxon>Coluteocarpeae</taxon>
        <taxon>Noccaea</taxon>
    </lineage>
</organism>
<evidence type="ECO:0000313" key="3">
    <source>
        <dbReference type="EMBL" id="JAU23909.1"/>
    </source>
</evidence>
<dbReference type="EMBL" id="GEVI01008411">
    <property type="protein sequence ID" value="JAU23909.1"/>
    <property type="molecule type" value="Transcribed_RNA"/>
</dbReference>
<feature type="region of interest" description="Disordered" evidence="1">
    <location>
        <begin position="105"/>
        <end position="155"/>
    </location>
</feature>
<dbReference type="PANTHER" id="PTHR47212">
    <property type="entry name" value="ADHESIN-LIKE PROTEIN, PUTATIVE (DUF3741)-RELATED"/>
    <property type="match status" value="1"/>
</dbReference>
<feature type="compositionally biased region" description="Acidic residues" evidence="1">
    <location>
        <begin position="295"/>
        <end position="305"/>
    </location>
</feature>
<evidence type="ECO:0000259" key="2">
    <source>
        <dbReference type="Pfam" id="PF14309"/>
    </source>
</evidence>
<dbReference type="Pfam" id="PF14309">
    <property type="entry name" value="DUF4378"/>
    <property type="match status" value="1"/>
</dbReference>
<accession>A0A1J3E1A7</accession>
<sequence>MEKEICRRHLSREGTGCVWVFMKMFDFRHGGSNQKLLMDKKRGSKRIIGIEANKVEKQLTCDCDCEESEGGIQSVKKLIEEEIDVKKTRQKCDFECRGGTKAKTRKRRSRTLSKTSEDINVLIAGGGDDHAEKPDDHCPRTSQDSTNDDDDSEEKFSELIKRLIAQKDSETFQVLDSREESSLLLTSKEPASQRIKETSSSDETRSSQCTIVILKPEPNSLNVGSSHGNKAKNRRFGSRFILSRIRRRVTGKKPCNTQQDPDPDPDPYALSSHKNQNCCLGQEMETNSGRHVSEGNEEEETIDASEDSKKRVCGIYVAAKKHLSEMLAQGEIGVELPDKEVPRILGKILALPEFSTPVTSPRLTLKHDFVGDHQITEESDIHQCSSEDYSDSETLGIDSNKHEETEFTSDMPVPEDNGKEEKIFLDSLSEAISFSIIQQDAFVDEEKFEVHDKDEQKQQPLEKETFDERHSPCSPPHSSVTMSECQENATDFPGKSSPVSVLEPLFTDDEMSPNSSRFSSVEMRMQPLCIRFDEPESPRLHEDNDDVKTRMDDKEVALAYIEAVVKSSDLNWEELLSRSFYSEKILEQALMDDIDFCSTKFCTDKKLLFDCINEVLMELCEHGPWISFAKPELRFCPDMENAAEVVQEEVYWHLLPLPSPHTLDQIVHKDFARSGTWMDLRFDIGCIGSETVEIILDELLEEMINNCADLFQGETVDKTTMEELIP</sequence>
<evidence type="ECO:0000256" key="1">
    <source>
        <dbReference type="SAM" id="MobiDB-lite"/>
    </source>
</evidence>